<feature type="transmembrane region" description="Helical" evidence="1">
    <location>
        <begin position="108"/>
        <end position="125"/>
    </location>
</feature>
<evidence type="ECO:0000256" key="1">
    <source>
        <dbReference type="SAM" id="Phobius"/>
    </source>
</evidence>
<dbReference type="RefSeq" id="WP_232055937.1">
    <property type="nucleotide sequence ID" value="NZ_LR593887.1"/>
</dbReference>
<feature type="transmembrane region" description="Helical" evidence="1">
    <location>
        <begin position="12"/>
        <end position="33"/>
    </location>
</feature>
<feature type="transmembrane region" description="Helical" evidence="1">
    <location>
        <begin position="77"/>
        <end position="96"/>
    </location>
</feature>
<gene>
    <name evidence="2" type="ORF">GMBLW1_26400</name>
</gene>
<dbReference type="InParanoid" id="A0A6C2YIG6"/>
<dbReference type="Proteomes" id="UP000464378">
    <property type="component" value="Chromosome"/>
</dbReference>
<keyword evidence="3" id="KW-1185">Reference proteome</keyword>
<evidence type="ECO:0000313" key="3">
    <source>
        <dbReference type="Proteomes" id="UP000464378"/>
    </source>
</evidence>
<dbReference type="PANTHER" id="PTHR36974:SF1">
    <property type="entry name" value="DOXX FAMILY MEMBRANE PROTEIN"/>
    <property type="match status" value="1"/>
</dbReference>
<keyword evidence="1" id="KW-1133">Transmembrane helix</keyword>
<keyword evidence="1" id="KW-0812">Transmembrane</keyword>
<dbReference type="KEGG" id="tim:GMBLW1_26400"/>
<dbReference type="PANTHER" id="PTHR36974">
    <property type="entry name" value="MEMBRANE PROTEIN-RELATED"/>
    <property type="match status" value="1"/>
</dbReference>
<keyword evidence="1" id="KW-0472">Membrane</keyword>
<name>A0A6C2YIG6_9BACT</name>
<organism evidence="2">
    <name type="scientific">Tuwongella immobilis</name>
    <dbReference type="NCBI Taxonomy" id="692036"/>
    <lineage>
        <taxon>Bacteria</taxon>
        <taxon>Pseudomonadati</taxon>
        <taxon>Planctomycetota</taxon>
        <taxon>Planctomycetia</taxon>
        <taxon>Gemmatales</taxon>
        <taxon>Gemmataceae</taxon>
        <taxon>Tuwongella</taxon>
    </lineage>
</organism>
<evidence type="ECO:0000313" key="2">
    <source>
        <dbReference type="EMBL" id="VIP01320.1"/>
    </source>
</evidence>
<protein>
    <submittedName>
        <fullName evidence="2">DoxX family protein</fullName>
    </submittedName>
</protein>
<dbReference type="AlphaFoldDB" id="A0A6C2YIG6"/>
<reference evidence="2" key="1">
    <citation type="submission" date="2019-04" db="EMBL/GenBank/DDBJ databases">
        <authorList>
            <consortium name="Science for Life Laboratories"/>
        </authorList>
    </citation>
    <scope>NUCLEOTIDE SEQUENCE</scope>
    <source>
        <strain evidence="2">MBLW1</strain>
    </source>
</reference>
<dbReference type="EMBL" id="LR586016">
    <property type="protein sequence ID" value="VIP01320.1"/>
    <property type="molecule type" value="Genomic_DNA"/>
</dbReference>
<proteinExistence type="predicted"/>
<sequence>MIRQTGAMRMSTGAKIGLGLMGILYTLAGVNHLLNPDFYMRIMPPYLPWHAELVFWSGIAEMLLGVLVLLPATRRLAAWGIIALLIAVFPANLHMALHTEQYPQVPAWALWLRLPMQGLFIAWAYRYTRADSAAESAAGPGTDAA</sequence>
<feature type="transmembrane region" description="Helical" evidence="1">
    <location>
        <begin position="53"/>
        <end position="70"/>
    </location>
</feature>
<accession>A0A6C2YIG6</accession>
<dbReference type="EMBL" id="LR593887">
    <property type="protein sequence ID" value="VTR98066.1"/>
    <property type="molecule type" value="Genomic_DNA"/>
</dbReference>